<sequence length="108" mass="12418">APNGLLRQARPRAPRPGEAPVPRRARPPHLRERLRRRLRPLAAPHDDPHQPLRPQPGRPRHPPHPPRADGGVLLRRRRPDAGRLDARDRRRRRGRRREGGRGTGAEEV</sequence>
<feature type="compositionally biased region" description="Basic residues" evidence="1">
    <location>
        <begin position="89"/>
        <end position="98"/>
    </location>
</feature>
<feature type="non-terminal residue" evidence="2">
    <location>
        <position position="108"/>
    </location>
</feature>
<evidence type="ECO:0000256" key="1">
    <source>
        <dbReference type="SAM" id="MobiDB-lite"/>
    </source>
</evidence>
<dbReference type="EMBL" id="CADCWL010000173">
    <property type="protein sequence ID" value="CAA9574764.1"/>
    <property type="molecule type" value="Genomic_DNA"/>
</dbReference>
<organism evidence="2">
    <name type="scientific">uncultured Thermomicrobiales bacterium</name>
    <dbReference type="NCBI Taxonomy" id="1645740"/>
    <lineage>
        <taxon>Bacteria</taxon>
        <taxon>Pseudomonadati</taxon>
        <taxon>Thermomicrobiota</taxon>
        <taxon>Thermomicrobia</taxon>
        <taxon>Thermomicrobiales</taxon>
        <taxon>environmental samples</taxon>
    </lineage>
</organism>
<feature type="compositionally biased region" description="Basic and acidic residues" evidence="1">
    <location>
        <begin position="79"/>
        <end position="88"/>
    </location>
</feature>
<gene>
    <name evidence="2" type="ORF">AVDCRST_MAG19-3198</name>
</gene>
<name>A0A6J4VC54_9BACT</name>
<evidence type="ECO:0000313" key="2">
    <source>
        <dbReference type="EMBL" id="CAA9574764.1"/>
    </source>
</evidence>
<protein>
    <submittedName>
        <fullName evidence="2">FIG001341: Probable Fe(2+)-trafficking protein YggX</fullName>
    </submittedName>
</protein>
<feature type="compositionally biased region" description="Basic residues" evidence="1">
    <location>
        <begin position="23"/>
        <end position="39"/>
    </location>
</feature>
<accession>A0A6J4VC54</accession>
<feature type="non-terminal residue" evidence="2">
    <location>
        <position position="1"/>
    </location>
</feature>
<feature type="region of interest" description="Disordered" evidence="1">
    <location>
        <begin position="1"/>
        <end position="108"/>
    </location>
</feature>
<proteinExistence type="predicted"/>
<reference evidence="2" key="1">
    <citation type="submission" date="2020-02" db="EMBL/GenBank/DDBJ databases">
        <authorList>
            <person name="Meier V. D."/>
        </authorList>
    </citation>
    <scope>NUCLEOTIDE SEQUENCE</scope>
    <source>
        <strain evidence="2">AVDCRST_MAG19</strain>
    </source>
</reference>
<dbReference type="AlphaFoldDB" id="A0A6J4VC54"/>